<gene>
    <name evidence="1" type="ORF">RFM23_28880</name>
</gene>
<accession>A0ABU5AWG3</accession>
<dbReference type="EMBL" id="JAVIIP010000025">
    <property type="protein sequence ID" value="MDX8541645.1"/>
    <property type="molecule type" value="Genomic_DNA"/>
</dbReference>
<keyword evidence="2" id="KW-1185">Reference proteome</keyword>
<organism evidence="1 2">
    <name type="scientific">Mesorhizobium abyssinicae</name>
    <dbReference type="NCBI Taxonomy" id="1209958"/>
    <lineage>
        <taxon>Bacteria</taxon>
        <taxon>Pseudomonadati</taxon>
        <taxon>Pseudomonadota</taxon>
        <taxon>Alphaproteobacteria</taxon>
        <taxon>Hyphomicrobiales</taxon>
        <taxon>Phyllobacteriaceae</taxon>
        <taxon>Mesorhizobium</taxon>
    </lineage>
</organism>
<evidence type="ECO:0000313" key="1">
    <source>
        <dbReference type="EMBL" id="MDX8541645.1"/>
    </source>
</evidence>
<comment type="caution">
    <text evidence="1">The sequence shown here is derived from an EMBL/GenBank/DDBJ whole genome shotgun (WGS) entry which is preliminary data.</text>
</comment>
<protein>
    <submittedName>
        <fullName evidence="1">Uncharacterized protein</fullName>
    </submittedName>
</protein>
<proteinExistence type="predicted"/>
<reference evidence="1 2" key="1">
    <citation type="submission" date="2023-08" db="EMBL/GenBank/DDBJ databases">
        <title>Implementing the SeqCode for naming new Mesorhizobium species isolated from Vachellia karroo root nodules.</title>
        <authorList>
            <person name="Van Lill M."/>
        </authorList>
    </citation>
    <scope>NUCLEOTIDE SEQUENCE [LARGE SCALE GENOMIC DNA]</scope>
    <source>
        <strain evidence="1 2">VK4B</strain>
    </source>
</reference>
<dbReference type="Proteomes" id="UP001276564">
    <property type="component" value="Unassembled WGS sequence"/>
</dbReference>
<sequence>MAHSGSGIRLGFHNTSVGISLFDQQRPTSAPQSVLQCLPINGKIVEVQPGWLPPLPQSSDQRPGAVK</sequence>
<feature type="non-terminal residue" evidence="1">
    <location>
        <position position="67"/>
    </location>
</feature>
<evidence type="ECO:0000313" key="2">
    <source>
        <dbReference type="Proteomes" id="UP001276564"/>
    </source>
</evidence>
<name>A0ABU5AWG3_9HYPH</name>